<dbReference type="Pfam" id="PF02824">
    <property type="entry name" value="TGS"/>
    <property type="match status" value="1"/>
</dbReference>
<dbReference type="CDD" id="cd00771">
    <property type="entry name" value="ThrRS_core"/>
    <property type="match status" value="1"/>
</dbReference>
<dbReference type="InterPro" id="IPR036621">
    <property type="entry name" value="Anticodon-bd_dom_sf"/>
</dbReference>
<proteinExistence type="inferred from homology"/>
<keyword evidence="9 13" id="KW-0694">RNA-binding</keyword>
<dbReference type="NCBIfam" id="TIGR00418">
    <property type="entry name" value="thrS"/>
    <property type="match status" value="1"/>
</dbReference>
<keyword evidence="4 13" id="KW-0436">Ligase</keyword>
<dbReference type="Pfam" id="PF03129">
    <property type="entry name" value="HGTP_anticodon"/>
    <property type="match status" value="1"/>
</dbReference>
<evidence type="ECO:0000256" key="6">
    <source>
        <dbReference type="ARBA" id="ARBA00022741"/>
    </source>
</evidence>
<comment type="similarity">
    <text evidence="1 13">Belongs to the class-II aminoacyl-tRNA synthetase family.</text>
</comment>
<evidence type="ECO:0000259" key="15">
    <source>
        <dbReference type="PROSITE" id="PS51880"/>
    </source>
</evidence>
<dbReference type="PRINTS" id="PR01047">
    <property type="entry name" value="TRNASYNTHTHR"/>
</dbReference>
<keyword evidence="7 13" id="KW-0862">Zinc</keyword>
<accession>A0ABU1GK77</accession>
<reference evidence="16 17" key="1">
    <citation type="submission" date="2023-04" db="EMBL/GenBank/DDBJ databases">
        <title>A long-awaited taxogenomic arrangement of the family Halomonadaceae.</title>
        <authorList>
            <person name="De La Haba R."/>
            <person name="Chuvochina M."/>
            <person name="Wittouck S."/>
            <person name="Arahal D.R."/>
            <person name="Sanchez-Porro C."/>
            <person name="Hugenholtz P."/>
            <person name="Ventosa A."/>
        </authorList>
    </citation>
    <scope>NUCLEOTIDE SEQUENCE [LARGE SCALE GENOMIC DNA]</scope>
    <source>
        <strain evidence="16 17">DSM 17332</strain>
    </source>
</reference>
<organism evidence="16 17">
    <name type="scientific">Halomonas mongoliensis</name>
    <dbReference type="NCBI Taxonomy" id="321265"/>
    <lineage>
        <taxon>Bacteria</taxon>
        <taxon>Pseudomonadati</taxon>
        <taxon>Pseudomonadota</taxon>
        <taxon>Gammaproteobacteria</taxon>
        <taxon>Oceanospirillales</taxon>
        <taxon>Halomonadaceae</taxon>
        <taxon>Halomonas</taxon>
    </lineage>
</organism>
<keyword evidence="10 13" id="KW-0648">Protein biosynthesis</keyword>
<dbReference type="EMBL" id="JARWAL010000004">
    <property type="protein sequence ID" value="MDR5892374.1"/>
    <property type="molecule type" value="Genomic_DNA"/>
</dbReference>
<dbReference type="CDD" id="cd00860">
    <property type="entry name" value="ThrRS_anticodon"/>
    <property type="match status" value="1"/>
</dbReference>
<dbReference type="SUPFAM" id="SSF55681">
    <property type="entry name" value="Class II aaRS and biotin synthetases"/>
    <property type="match status" value="1"/>
</dbReference>
<keyword evidence="11 13" id="KW-0030">Aminoacyl-tRNA synthetase</keyword>
<dbReference type="Pfam" id="PF07973">
    <property type="entry name" value="tRNA_SAD"/>
    <property type="match status" value="1"/>
</dbReference>
<comment type="subcellular location">
    <subcellularLocation>
        <location evidence="13">Cytoplasm</location>
    </subcellularLocation>
</comment>
<name>A0ABU1GK77_9GAMM</name>
<comment type="caution">
    <text evidence="16">The sequence shown here is derived from an EMBL/GenBank/DDBJ whole genome shotgun (WGS) entry which is preliminary data.</text>
</comment>
<dbReference type="InterPro" id="IPR006195">
    <property type="entry name" value="aa-tRNA-synth_II"/>
</dbReference>
<dbReference type="HAMAP" id="MF_00184">
    <property type="entry name" value="Thr_tRNA_synth"/>
    <property type="match status" value="1"/>
</dbReference>
<keyword evidence="2 13" id="KW-0963">Cytoplasm</keyword>
<dbReference type="PROSITE" id="PS50862">
    <property type="entry name" value="AA_TRNA_LIGASE_II"/>
    <property type="match status" value="1"/>
</dbReference>
<evidence type="ECO:0000256" key="2">
    <source>
        <dbReference type="ARBA" id="ARBA00022490"/>
    </source>
</evidence>
<keyword evidence="5 13" id="KW-0479">Metal-binding</keyword>
<feature type="binding site" evidence="13">
    <location>
        <position position="396"/>
    </location>
    <ligand>
        <name>Zn(2+)</name>
        <dbReference type="ChEBI" id="CHEBI:29105"/>
        <note>catalytic</note>
    </ligand>
</feature>
<dbReference type="InterPro" id="IPR004154">
    <property type="entry name" value="Anticodon-bd"/>
</dbReference>
<dbReference type="GO" id="GO:0004829">
    <property type="term" value="F:threonine-tRNA ligase activity"/>
    <property type="evidence" value="ECO:0007669"/>
    <property type="project" value="UniProtKB-EC"/>
</dbReference>
<gene>
    <name evidence="13 16" type="primary">thrS</name>
    <name evidence="16" type="ORF">QC820_06055</name>
</gene>
<keyword evidence="3 13" id="KW-0820">tRNA-binding</keyword>
<comment type="cofactor">
    <cofactor evidence="13">
        <name>Zn(2+)</name>
        <dbReference type="ChEBI" id="CHEBI:29105"/>
    </cofactor>
    <text evidence="13">Binds 1 zinc ion per subunit.</text>
</comment>
<dbReference type="Gene3D" id="3.30.930.10">
    <property type="entry name" value="Bira Bifunctional Protein, Domain 2"/>
    <property type="match status" value="1"/>
</dbReference>
<evidence type="ECO:0000256" key="12">
    <source>
        <dbReference type="ARBA" id="ARBA00049515"/>
    </source>
</evidence>
<keyword evidence="8 13" id="KW-0067">ATP-binding</keyword>
<feature type="binding site" evidence="13">
    <location>
        <position position="345"/>
    </location>
    <ligand>
        <name>Zn(2+)</name>
        <dbReference type="ChEBI" id="CHEBI:29105"/>
        <note>catalytic</note>
    </ligand>
</feature>
<evidence type="ECO:0000256" key="11">
    <source>
        <dbReference type="ARBA" id="ARBA00023146"/>
    </source>
</evidence>
<comment type="catalytic activity">
    <reaction evidence="12 13">
        <text>tRNA(Thr) + L-threonine + ATP = L-threonyl-tRNA(Thr) + AMP + diphosphate + H(+)</text>
        <dbReference type="Rhea" id="RHEA:24624"/>
        <dbReference type="Rhea" id="RHEA-COMP:9670"/>
        <dbReference type="Rhea" id="RHEA-COMP:9704"/>
        <dbReference type="ChEBI" id="CHEBI:15378"/>
        <dbReference type="ChEBI" id="CHEBI:30616"/>
        <dbReference type="ChEBI" id="CHEBI:33019"/>
        <dbReference type="ChEBI" id="CHEBI:57926"/>
        <dbReference type="ChEBI" id="CHEBI:78442"/>
        <dbReference type="ChEBI" id="CHEBI:78534"/>
        <dbReference type="ChEBI" id="CHEBI:456215"/>
        <dbReference type="EC" id="6.1.1.3"/>
    </reaction>
</comment>
<feature type="domain" description="Aminoacyl-transfer RNA synthetases class-II family profile" evidence="14">
    <location>
        <begin position="253"/>
        <end position="545"/>
    </location>
</feature>
<dbReference type="SUPFAM" id="SSF81271">
    <property type="entry name" value="TGS-like"/>
    <property type="match status" value="1"/>
</dbReference>
<protein>
    <recommendedName>
        <fullName evidence="13">Threonine--tRNA ligase</fullName>
        <ecNumber evidence="13">6.1.1.3</ecNumber>
    </recommendedName>
    <alternativeName>
        <fullName evidence="13">Threonyl-tRNA synthetase</fullName>
        <shortName evidence="13">ThrRS</shortName>
    </alternativeName>
</protein>
<dbReference type="PROSITE" id="PS51880">
    <property type="entry name" value="TGS"/>
    <property type="match status" value="1"/>
</dbReference>
<dbReference type="Gene3D" id="3.40.50.800">
    <property type="entry name" value="Anticodon-binding domain"/>
    <property type="match status" value="1"/>
</dbReference>
<comment type="caution">
    <text evidence="13">Lacks conserved residue(s) required for the propagation of feature annotation.</text>
</comment>
<dbReference type="InterPro" id="IPR033728">
    <property type="entry name" value="ThrRS_core"/>
</dbReference>
<dbReference type="InterPro" id="IPR002320">
    <property type="entry name" value="Thr-tRNA-ligase_IIa"/>
</dbReference>
<dbReference type="Gene3D" id="3.10.20.30">
    <property type="match status" value="1"/>
</dbReference>
<dbReference type="InterPro" id="IPR047246">
    <property type="entry name" value="ThrRS_anticodon"/>
</dbReference>
<dbReference type="Gene3D" id="3.30.980.10">
    <property type="entry name" value="Threonyl-trna Synthetase, Chain A, domain 2"/>
    <property type="match status" value="1"/>
</dbReference>
<dbReference type="CDD" id="cd01667">
    <property type="entry name" value="TGS_ThrRS"/>
    <property type="match status" value="1"/>
</dbReference>
<dbReference type="Gene3D" id="3.30.54.20">
    <property type="match status" value="1"/>
</dbReference>
<evidence type="ECO:0000256" key="1">
    <source>
        <dbReference type="ARBA" id="ARBA00008226"/>
    </source>
</evidence>
<evidence type="ECO:0000256" key="7">
    <source>
        <dbReference type="ARBA" id="ARBA00022833"/>
    </source>
</evidence>
<dbReference type="InterPro" id="IPR045864">
    <property type="entry name" value="aa-tRNA-synth_II/BPL/LPL"/>
</dbReference>
<evidence type="ECO:0000313" key="16">
    <source>
        <dbReference type="EMBL" id="MDR5892374.1"/>
    </source>
</evidence>
<dbReference type="InterPro" id="IPR012675">
    <property type="entry name" value="Beta-grasp_dom_sf"/>
</dbReference>
<keyword evidence="17" id="KW-1185">Reference proteome</keyword>
<feature type="binding site" evidence="13">
    <location>
        <position position="522"/>
    </location>
    <ligand>
        <name>Zn(2+)</name>
        <dbReference type="ChEBI" id="CHEBI:29105"/>
        <note>catalytic</note>
    </ligand>
</feature>
<dbReference type="Proteomes" id="UP001252270">
    <property type="component" value="Unassembled WGS sequence"/>
</dbReference>
<evidence type="ECO:0000313" key="17">
    <source>
        <dbReference type="Proteomes" id="UP001252270"/>
    </source>
</evidence>
<evidence type="ECO:0000256" key="8">
    <source>
        <dbReference type="ARBA" id="ARBA00022840"/>
    </source>
</evidence>
<evidence type="ECO:0000256" key="13">
    <source>
        <dbReference type="HAMAP-Rule" id="MF_00184"/>
    </source>
</evidence>
<dbReference type="InterPro" id="IPR012947">
    <property type="entry name" value="tRNA_SAD"/>
</dbReference>
<evidence type="ECO:0000256" key="9">
    <source>
        <dbReference type="ARBA" id="ARBA00022884"/>
    </source>
</evidence>
<dbReference type="EC" id="6.1.1.3" evidence="13"/>
<feature type="domain" description="TGS" evidence="15">
    <location>
        <begin position="1"/>
        <end position="72"/>
    </location>
</feature>
<comment type="subunit">
    <text evidence="13">Homodimer.</text>
</comment>
<keyword evidence="6 13" id="KW-0547">Nucleotide-binding</keyword>
<dbReference type="InterPro" id="IPR004095">
    <property type="entry name" value="TGS"/>
</dbReference>
<evidence type="ECO:0000256" key="3">
    <source>
        <dbReference type="ARBA" id="ARBA00022555"/>
    </source>
</evidence>
<dbReference type="Pfam" id="PF00587">
    <property type="entry name" value="tRNA-synt_2b"/>
    <property type="match status" value="1"/>
</dbReference>
<dbReference type="InterPro" id="IPR018163">
    <property type="entry name" value="Thr/Ala-tRNA-synth_IIc_edit"/>
</dbReference>
<dbReference type="SUPFAM" id="SSF55186">
    <property type="entry name" value="ThrRS/AlaRS common domain"/>
    <property type="match status" value="1"/>
</dbReference>
<dbReference type="RefSeq" id="WP_309636172.1">
    <property type="nucleotide sequence ID" value="NZ_JARWAL010000004.1"/>
</dbReference>
<evidence type="ECO:0000259" key="14">
    <source>
        <dbReference type="PROSITE" id="PS50862"/>
    </source>
</evidence>
<dbReference type="SUPFAM" id="SSF52954">
    <property type="entry name" value="Class II aaRS ABD-related"/>
    <property type="match status" value="1"/>
</dbReference>
<dbReference type="PANTHER" id="PTHR11451">
    <property type="entry name" value="THREONINE-TRNA LIGASE"/>
    <property type="match status" value="1"/>
</dbReference>
<dbReference type="PANTHER" id="PTHR11451:SF44">
    <property type="entry name" value="THREONINE--TRNA LIGASE, CHLOROPLASTIC_MITOCHONDRIAL 2"/>
    <property type="match status" value="1"/>
</dbReference>
<dbReference type="SMART" id="SM00863">
    <property type="entry name" value="tRNA_SAD"/>
    <property type="match status" value="1"/>
</dbReference>
<sequence length="673" mass="75970">MTETPSPAAGDTLTITLPDERELTLASPTCVAEIAAAIGPGLARQALAGRVDGELMDACDPITRDARVQVITPNDPEGLAIIRHSCAHLVGHAVKQLYPDAEMVIGPVIDDGFYYDIAFERPFTPEDQAAIEARMKALIAQEYDVIKRRVPREEALRIFHERGESYKRRLIEEMPDEATLGLYFHQEYVDMCRGPHVPNTRFLKHFRLTKLSGAYWRGDARNAQLQRLYGTAWADRKALKAYLKRLEEAEKRDHRRLGRQLGLFHFQEEAPGAVFWHPGGWTVLQTLIAYMRRRQAAGGYVEVNTPDIMDRGLWETSGHWQNYQEHMYTTQTEDGRSLALKPMNCPGSVLLYRHGLKSYRDLPIRMGEFGKVHRYEPSGALHGLLRVRHFTQDDAHIYCTPEQMNAECRRVVALVLDIYREFGFEEVRLKLSTRPENRMGSEAVWDRLEGALTDALETMELAYELNPGEGAFYGPKLEFVLRDAIGRDWQCGTLQVDMNLPERFGLDYVDEQGQRQRPVLLHRALFGSLERFLGILIEHHAGKLPAWLAPRQAVVMSITEAQAGYAEALNEALCGAGLRAEADVRNEKIGYKIREQTLQRIPFLLIVGGREAAEGRVTLRHRDGSDLGTLDVEEAIARLQAECQAPDQAARRRDQAARLARLRASASAAEASA</sequence>
<evidence type="ECO:0000256" key="5">
    <source>
        <dbReference type="ARBA" id="ARBA00022723"/>
    </source>
</evidence>
<evidence type="ECO:0000256" key="4">
    <source>
        <dbReference type="ARBA" id="ARBA00022598"/>
    </source>
</evidence>
<evidence type="ECO:0000256" key="10">
    <source>
        <dbReference type="ARBA" id="ARBA00022917"/>
    </source>
</evidence>
<dbReference type="InterPro" id="IPR002314">
    <property type="entry name" value="aa-tRNA-synt_IIb"/>
</dbReference>
<dbReference type="InterPro" id="IPR012676">
    <property type="entry name" value="TGS-like"/>
</dbReference>